<dbReference type="PANTHER" id="PTHR43531:SF11">
    <property type="entry name" value="METHYL-ACCEPTING CHEMOTAXIS PROTEIN 3"/>
    <property type="match status" value="1"/>
</dbReference>
<dbReference type="InterPro" id="IPR003660">
    <property type="entry name" value="HAMP_dom"/>
</dbReference>
<dbReference type="Pfam" id="PF00672">
    <property type="entry name" value="HAMP"/>
    <property type="match status" value="1"/>
</dbReference>
<dbReference type="InterPro" id="IPR029150">
    <property type="entry name" value="dCache_3"/>
</dbReference>
<evidence type="ECO:0000256" key="1">
    <source>
        <dbReference type="ARBA" id="ARBA00004370"/>
    </source>
</evidence>
<dbReference type="Gene3D" id="3.30.450.20">
    <property type="entry name" value="PAS domain"/>
    <property type="match status" value="1"/>
</dbReference>
<dbReference type="InterPro" id="IPR004089">
    <property type="entry name" value="MCPsignal_dom"/>
</dbReference>
<dbReference type="GO" id="GO:0016020">
    <property type="term" value="C:membrane"/>
    <property type="evidence" value="ECO:0007669"/>
    <property type="project" value="UniProtKB-SubCell"/>
</dbReference>
<dbReference type="PROSITE" id="PS50111">
    <property type="entry name" value="CHEMOTAXIS_TRANSDUC_2"/>
    <property type="match status" value="1"/>
</dbReference>
<dbReference type="PROSITE" id="PS50885">
    <property type="entry name" value="HAMP"/>
    <property type="match status" value="2"/>
</dbReference>
<feature type="transmembrane region" description="Helical" evidence="5">
    <location>
        <begin position="282"/>
        <end position="306"/>
    </location>
</feature>
<dbReference type="SMART" id="SM00304">
    <property type="entry name" value="HAMP"/>
    <property type="match status" value="2"/>
</dbReference>
<accession>A0A4R5UG61</accession>
<organism evidence="8 9">
    <name type="scientific">Rhizobium deserti</name>
    <dbReference type="NCBI Taxonomy" id="2547961"/>
    <lineage>
        <taxon>Bacteria</taxon>
        <taxon>Pseudomonadati</taxon>
        <taxon>Pseudomonadota</taxon>
        <taxon>Alphaproteobacteria</taxon>
        <taxon>Hyphomicrobiales</taxon>
        <taxon>Rhizobiaceae</taxon>
        <taxon>Rhizobium/Agrobacterium group</taxon>
        <taxon>Rhizobium</taxon>
    </lineage>
</organism>
<keyword evidence="5" id="KW-0812">Transmembrane</keyword>
<feature type="domain" description="Methyl-accepting transducer" evidence="6">
    <location>
        <begin position="445"/>
        <end position="674"/>
    </location>
</feature>
<evidence type="ECO:0000259" key="6">
    <source>
        <dbReference type="PROSITE" id="PS50111"/>
    </source>
</evidence>
<dbReference type="RefSeq" id="WP_133317257.1">
    <property type="nucleotide sequence ID" value="NZ_SMTL01000004.1"/>
</dbReference>
<evidence type="ECO:0000256" key="5">
    <source>
        <dbReference type="SAM" id="Phobius"/>
    </source>
</evidence>
<comment type="similarity">
    <text evidence="3">Belongs to the methyl-accepting chemotaxis (MCP) protein family.</text>
</comment>
<dbReference type="SUPFAM" id="SSF158472">
    <property type="entry name" value="HAMP domain-like"/>
    <property type="match status" value="1"/>
</dbReference>
<dbReference type="PRINTS" id="PR00260">
    <property type="entry name" value="CHEMTRNSDUCR"/>
</dbReference>
<evidence type="ECO:0000256" key="4">
    <source>
        <dbReference type="PROSITE-ProRule" id="PRU00284"/>
    </source>
</evidence>
<evidence type="ECO:0000313" key="9">
    <source>
        <dbReference type="Proteomes" id="UP000295238"/>
    </source>
</evidence>
<dbReference type="SMART" id="SM00283">
    <property type="entry name" value="MA"/>
    <property type="match status" value="1"/>
</dbReference>
<dbReference type="InterPro" id="IPR051310">
    <property type="entry name" value="MCP_chemotaxis"/>
</dbReference>
<dbReference type="InterPro" id="IPR029151">
    <property type="entry name" value="Sensor-like_sf"/>
</dbReference>
<dbReference type="CDD" id="cd11386">
    <property type="entry name" value="MCP_signal"/>
    <property type="match status" value="1"/>
</dbReference>
<dbReference type="AlphaFoldDB" id="A0A4R5UG61"/>
<dbReference type="InterPro" id="IPR004090">
    <property type="entry name" value="Chemotax_Me-accpt_rcpt"/>
</dbReference>
<dbReference type="PANTHER" id="PTHR43531">
    <property type="entry name" value="PROTEIN ICFG"/>
    <property type="match status" value="1"/>
</dbReference>
<dbReference type="GO" id="GO:0004888">
    <property type="term" value="F:transmembrane signaling receptor activity"/>
    <property type="evidence" value="ECO:0007669"/>
    <property type="project" value="InterPro"/>
</dbReference>
<keyword evidence="4" id="KW-0807">Transducer</keyword>
<keyword evidence="5" id="KW-1133">Transmembrane helix</keyword>
<feature type="domain" description="HAMP" evidence="7">
    <location>
        <begin position="307"/>
        <end position="360"/>
    </location>
</feature>
<keyword evidence="2" id="KW-0145">Chemotaxis</keyword>
<evidence type="ECO:0000259" key="7">
    <source>
        <dbReference type="PROSITE" id="PS50885"/>
    </source>
</evidence>
<dbReference type="FunFam" id="1.10.287.950:FF:000001">
    <property type="entry name" value="Methyl-accepting chemotaxis sensory transducer"/>
    <property type="match status" value="1"/>
</dbReference>
<protein>
    <submittedName>
        <fullName evidence="8">HAMP domain-containing protein</fullName>
    </submittedName>
</protein>
<name>A0A4R5UG61_9HYPH</name>
<keyword evidence="5" id="KW-0472">Membrane</keyword>
<feature type="domain" description="HAMP" evidence="7">
    <location>
        <begin position="394"/>
        <end position="440"/>
    </location>
</feature>
<dbReference type="SUPFAM" id="SSF103190">
    <property type="entry name" value="Sensory domain-like"/>
    <property type="match status" value="1"/>
</dbReference>
<dbReference type="CDD" id="cd06225">
    <property type="entry name" value="HAMP"/>
    <property type="match status" value="1"/>
</dbReference>
<keyword evidence="9" id="KW-1185">Reference proteome</keyword>
<proteinExistence type="inferred from homology"/>
<dbReference type="EMBL" id="SMTL01000004">
    <property type="protein sequence ID" value="TDK34420.1"/>
    <property type="molecule type" value="Genomic_DNA"/>
</dbReference>
<dbReference type="SUPFAM" id="SSF58104">
    <property type="entry name" value="Methyl-accepting chemotaxis protein (MCP) signaling domain"/>
    <property type="match status" value="1"/>
</dbReference>
<evidence type="ECO:0000256" key="3">
    <source>
        <dbReference type="ARBA" id="ARBA00029447"/>
    </source>
</evidence>
<dbReference type="Gene3D" id="6.10.340.10">
    <property type="match status" value="1"/>
</dbReference>
<reference evidence="8 9" key="1">
    <citation type="submission" date="2019-03" db="EMBL/GenBank/DDBJ databases">
        <title>Rhizobium sp. nov., an bacterium isolated from biocrust in Mu Us Desert.</title>
        <authorList>
            <person name="Lixiong L."/>
        </authorList>
    </citation>
    <scope>NUCLEOTIDE SEQUENCE [LARGE SCALE GENOMIC DNA]</scope>
    <source>
        <strain evidence="8 9">SPY-1</strain>
    </source>
</reference>
<gene>
    <name evidence="8" type="ORF">E2F50_16390</name>
</gene>
<comment type="caution">
    <text evidence="8">The sequence shown here is derived from an EMBL/GenBank/DDBJ whole genome shotgun (WGS) entry which is preliminary data.</text>
</comment>
<dbReference type="Pfam" id="PF00015">
    <property type="entry name" value="MCPsignal"/>
    <property type="match status" value="1"/>
</dbReference>
<dbReference type="Gene3D" id="1.10.287.950">
    <property type="entry name" value="Methyl-accepting chemotaxis protein"/>
    <property type="match status" value="1"/>
</dbReference>
<evidence type="ECO:0000256" key="2">
    <source>
        <dbReference type="ARBA" id="ARBA00022500"/>
    </source>
</evidence>
<dbReference type="GO" id="GO:0007165">
    <property type="term" value="P:signal transduction"/>
    <property type="evidence" value="ECO:0007669"/>
    <property type="project" value="UniProtKB-KW"/>
</dbReference>
<dbReference type="Pfam" id="PF14827">
    <property type="entry name" value="dCache_3"/>
    <property type="match status" value="1"/>
</dbReference>
<sequence>MRDVTIRKPLSRRLTIMGFAAVLFAGGVIGGLAWERQSGMTEQSFQTELDSDLAVIQDDMAAQKRAASALALTIASEPEVAPLLLAGDRAGLLARYSNMKAVKETSGLEMITFSNANADAVARVHDPEVFGDSLKARRKMVNSALADGKLVAGVETGRTAVSLFATAPVIKDGKVVGVADIGLKLVDSYFSRLSKAVNANVALYSKGADKFDKQASTYSGEPILKPDELAQAYEKGAFRRYADIDGKNYAVEAVPLLDFSGSKVGVLEVASDITPLVAASRLALWITGSGTIVVSLLSLFGFLLFARSLGGTVRRLTDTMTKLAAGDLGAEVAGQDRQDELGAMARAVQVFKEGAAENVRLERQTAEARDAQERQRDRQASIDNSKAEDLRAFVHAIEDGFNRLASGDLTVRMNGAVSAEFEPIRAKFNSSVNNLEEAIGSVVGAVGTIRAGLQEISIASNDLAKRTEQQAASLEETVAALGQVTSAVNESASGAGRAQGVAALAQEKAQRGGEIVADAVAAMAAIETSAEQINRIISVIDDIAFQTNLLALNAGVEAARAGEAGRGFAVVAQEVRGLAQRSADAAKEIKTLISTSSAQVKQGVDLVTASGQSLDDIVREVAQMSAFVNTITSSTNEQATSLREVAASADQMDKVTQQNAAMVEQTTAAAQSLTQETDNLADMMARFQTASATSSHGYAAGGYRSRAA</sequence>
<dbReference type="Proteomes" id="UP000295238">
    <property type="component" value="Unassembled WGS sequence"/>
</dbReference>
<evidence type="ECO:0000313" key="8">
    <source>
        <dbReference type="EMBL" id="TDK34420.1"/>
    </source>
</evidence>
<dbReference type="GO" id="GO:0006935">
    <property type="term" value="P:chemotaxis"/>
    <property type="evidence" value="ECO:0007669"/>
    <property type="project" value="UniProtKB-KW"/>
</dbReference>
<comment type="subcellular location">
    <subcellularLocation>
        <location evidence="1">Membrane</location>
    </subcellularLocation>
</comment>